<evidence type="ECO:0000313" key="3">
    <source>
        <dbReference type="Proteomes" id="UP000219353"/>
    </source>
</evidence>
<proteinExistence type="predicted"/>
<keyword evidence="3" id="KW-1185">Reference proteome</keyword>
<gene>
    <name evidence="2" type="ORF">SAMN06297280_1769</name>
</gene>
<dbReference type="OrthoDB" id="3078260at2"/>
<dbReference type="Pfam" id="PF16108">
    <property type="entry name" value="DUF4826"/>
    <property type="match status" value="1"/>
</dbReference>
<dbReference type="AlphaFoldDB" id="A0A285IT17"/>
<dbReference type="InterPro" id="IPR032251">
    <property type="entry name" value="DUF4826"/>
</dbReference>
<accession>A0A285IT17</accession>
<evidence type="ECO:0000256" key="1">
    <source>
        <dbReference type="SAM" id="MobiDB-lite"/>
    </source>
</evidence>
<dbReference type="EMBL" id="OBEB01000003">
    <property type="protein sequence ID" value="SNY51160.1"/>
    <property type="molecule type" value="Genomic_DNA"/>
</dbReference>
<sequence length="149" mass="16792">MSEQLTQAQQQEQHAAAEQQRSEWVRTQYQKANQYLAGKGIIPDNVAVTESCYLPPLVAVWKLNTRDNKSYWVISGDLPTDHMPFSAAATARDAMRSFSLNWQLKAEHIVTSDSVDKTQQEFADLLVARAQGLYELFEDDALWQTATGA</sequence>
<dbReference type="RefSeq" id="WP_097111033.1">
    <property type="nucleotide sequence ID" value="NZ_OBEB01000003.1"/>
</dbReference>
<reference evidence="3" key="1">
    <citation type="submission" date="2017-09" db="EMBL/GenBank/DDBJ databases">
        <authorList>
            <person name="Varghese N."/>
            <person name="Submissions S."/>
        </authorList>
    </citation>
    <scope>NUCLEOTIDE SEQUENCE [LARGE SCALE GENOMIC DNA]</scope>
    <source>
        <strain evidence="3">CGMCC 1.12461</strain>
    </source>
</reference>
<feature type="compositionally biased region" description="Low complexity" evidence="1">
    <location>
        <begin position="1"/>
        <end position="19"/>
    </location>
</feature>
<feature type="region of interest" description="Disordered" evidence="1">
    <location>
        <begin position="1"/>
        <end position="21"/>
    </location>
</feature>
<name>A0A285IT17_9GAMM</name>
<evidence type="ECO:0000313" key="2">
    <source>
        <dbReference type="EMBL" id="SNY51160.1"/>
    </source>
</evidence>
<dbReference type="Proteomes" id="UP000219353">
    <property type="component" value="Unassembled WGS sequence"/>
</dbReference>
<organism evidence="2 3">
    <name type="scientific">Arsukibacterium tuosuense</name>
    <dbReference type="NCBI Taxonomy" id="1323745"/>
    <lineage>
        <taxon>Bacteria</taxon>
        <taxon>Pseudomonadati</taxon>
        <taxon>Pseudomonadota</taxon>
        <taxon>Gammaproteobacteria</taxon>
        <taxon>Chromatiales</taxon>
        <taxon>Chromatiaceae</taxon>
        <taxon>Arsukibacterium</taxon>
    </lineage>
</organism>
<protein>
    <recommendedName>
        <fullName evidence="4">DUF4826 domain-containing protein</fullName>
    </recommendedName>
</protein>
<evidence type="ECO:0008006" key="4">
    <source>
        <dbReference type="Google" id="ProtNLM"/>
    </source>
</evidence>